<sequence length="316" mass="34980">MQQEMNDDTGNPYLLIGGKIDEVKQDDQIILKVTHRLEYATPRRTQYSAAQTTVLPPVDWHLGKINYGADNSSVQAVEGSKGSPSSDFRFDPHQQRVVNAVSGKIIDVAPAELASNDIVNVRFDAAERMLAIADDGNIWLIANEVPPILAMASAGWIQSHDRWIADLETLKHMPGEEGGFIDPLLTVPLEIKHPDGALMNVWFDGRSSRVVIQPNADIGPCTLLGICETSHFALLYETAKQRFYVQPLASDKRVYEAIQNGILISGNDIAEPEMVLEQETPKTVLTTDDGFYVPLASNRTVEITREEVKEARDLGF</sequence>
<name>A0A5S9QMW2_9GAMM</name>
<dbReference type="OrthoDB" id="9879604at2"/>
<protein>
    <submittedName>
        <fullName evidence="1">Uncharacterized protein</fullName>
    </submittedName>
</protein>
<gene>
    <name evidence="1" type="ORF">OPDIPICF_02331</name>
</gene>
<dbReference type="Proteomes" id="UP000441399">
    <property type="component" value="Unassembled WGS sequence"/>
</dbReference>
<evidence type="ECO:0000313" key="2">
    <source>
        <dbReference type="Proteomes" id="UP000441399"/>
    </source>
</evidence>
<proteinExistence type="predicted"/>
<dbReference type="AlphaFoldDB" id="A0A5S9QMW2"/>
<organism evidence="1 2">
    <name type="scientific">BD1-7 clade bacterium</name>
    <dbReference type="NCBI Taxonomy" id="2029982"/>
    <lineage>
        <taxon>Bacteria</taxon>
        <taxon>Pseudomonadati</taxon>
        <taxon>Pseudomonadota</taxon>
        <taxon>Gammaproteobacteria</taxon>
        <taxon>Cellvibrionales</taxon>
        <taxon>Spongiibacteraceae</taxon>
        <taxon>BD1-7 clade</taxon>
    </lineage>
</organism>
<reference evidence="1 2" key="1">
    <citation type="submission" date="2019-11" db="EMBL/GenBank/DDBJ databases">
        <authorList>
            <person name="Holert J."/>
        </authorList>
    </citation>
    <scope>NUCLEOTIDE SEQUENCE [LARGE SCALE GENOMIC DNA]</scope>
    <source>
        <strain evidence="1">SB11_3</strain>
    </source>
</reference>
<evidence type="ECO:0000313" key="1">
    <source>
        <dbReference type="EMBL" id="CAA0119851.1"/>
    </source>
</evidence>
<keyword evidence="2" id="KW-1185">Reference proteome</keyword>
<accession>A0A5S9QMW2</accession>
<dbReference type="EMBL" id="CACSIO010000034">
    <property type="protein sequence ID" value="CAA0119851.1"/>
    <property type="molecule type" value="Genomic_DNA"/>
</dbReference>